<dbReference type="RefSeq" id="WP_046504367.1">
    <property type="nucleotide sequence ID" value="NZ_LANI01000003.1"/>
</dbReference>
<dbReference type="Pfam" id="PF06527">
    <property type="entry name" value="TniQ"/>
    <property type="match status" value="1"/>
</dbReference>
<protein>
    <recommendedName>
        <fullName evidence="1">TniQ domain-containing protein</fullName>
    </recommendedName>
</protein>
<evidence type="ECO:0000313" key="3">
    <source>
        <dbReference type="Proteomes" id="UP000034491"/>
    </source>
</evidence>
<gene>
    <name evidence="2" type="ORF">WH95_06220</name>
</gene>
<feature type="domain" description="TniQ" evidence="1">
    <location>
        <begin position="6"/>
        <end position="136"/>
    </location>
</feature>
<dbReference type="InterPro" id="IPR009492">
    <property type="entry name" value="TniQ"/>
</dbReference>
<sequence>MRLSIPLTAPLEDGESLHGYLLRLSGENLYSSISVVPNALGLNVRGASGLVKLANYSEVLEPCLHTSADKLKEKGYQSDKSSKGSILGFGEQKLDRELVDLSKSKLCPQCLKEEPYHKQVWDLVGYTHCPKHHCALIGVCPTCGRKLSWSRTTLCHCRCGEELSSVEPNFVNSAPLSLLMSALESSSGVAISKNLPEPFASMAKLDVVDFHKVISLLGAVLLKLDSRKSSRLAGLSLEGCAGLMEEAAMLLDNWPYNFWNQIDVYRAHLLSSKKKSAGLQGAFGALYKGLYGTEYSVSLQLFRDTFKDYLRDRGYDQTVKHQGCTSVWGTGRQKETLSREETGKFLQVGPKKIQWLEEIGILKPVTLESNEKKYRNYTAENVAQAKSYLSSLISLDQLCRIIGVSRQVGDDLAAQGLLKAARGPNVDGNRNWVFTPTAPQTFLDSLANKAISSKGISSQDLVSLNEAFSGLRQYGVSHLDAIMMVLGGELSVYLQRDPPKVLGDILVRKGDLSVQGILQMKSGIRSLVTT</sequence>
<dbReference type="AlphaFoldDB" id="A0A0M2R8I7"/>
<evidence type="ECO:0000259" key="1">
    <source>
        <dbReference type="Pfam" id="PF06527"/>
    </source>
</evidence>
<accession>A0A0M2R8I7</accession>
<dbReference type="EMBL" id="LANI01000003">
    <property type="protein sequence ID" value="KKJ77996.1"/>
    <property type="molecule type" value="Genomic_DNA"/>
</dbReference>
<dbReference type="Proteomes" id="UP000034491">
    <property type="component" value="Unassembled WGS sequence"/>
</dbReference>
<dbReference type="OrthoDB" id="6917259at2"/>
<reference evidence="2 3" key="1">
    <citation type="submission" date="2015-03" db="EMBL/GenBank/DDBJ databases">
        <title>Genome sequence of Kiloniella sp. P1-1, isolated from the gut microflora of Pacific white shrimp, Penaeus vannamei.</title>
        <authorList>
            <person name="Shao Z."/>
            <person name="Wang L."/>
            <person name="Li X."/>
        </authorList>
    </citation>
    <scope>NUCLEOTIDE SEQUENCE [LARGE SCALE GENOMIC DNA]</scope>
    <source>
        <strain evidence="2 3">P1-1</strain>
    </source>
</reference>
<dbReference type="STRING" id="1549748.WH95_06220"/>
<keyword evidence="3" id="KW-1185">Reference proteome</keyword>
<comment type="caution">
    <text evidence="2">The sequence shown here is derived from an EMBL/GenBank/DDBJ whole genome shotgun (WGS) entry which is preliminary data.</text>
</comment>
<organism evidence="2 3">
    <name type="scientific">Kiloniella litopenaei</name>
    <dbReference type="NCBI Taxonomy" id="1549748"/>
    <lineage>
        <taxon>Bacteria</taxon>
        <taxon>Pseudomonadati</taxon>
        <taxon>Pseudomonadota</taxon>
        <taxon>Alphaproteobacteria</taxon>
        <taxon>Rhodospirillales</taxon>
        <taxon>Kiloniellaceae</taxon>
        <taxon>Kiloniella</taxon>
    </lineage>
</organism>
<proteinExistence type="predicted"/>
<name>A0A0M2R8I7_9PROT</name>
<evidence type="ECO:0000313" key="2">
    <source>
        <dbReference type="EMBL" id="KKJ77996.1"/>
    </source>
</evidence>